<dbReference type="PANTHER" id="PTHR44942:SF4">
    <property type="entry name" value="METHYLTRANSFERASE TYPE 11 DOMAIN-CONTAINING PROTEIN"/>
    <property type="match status" value="1"/>
</dbReference>
<gene>
    <name evidence="5" type="ORF">SAMN04487997_1844</name>
</gene>
<accession>A0A1H6UEL2</accession>
<evidence type="ECO:0000256" key="1">
    <source>
        <dbReference type="ARBA" id="ARBA00008361"/>
    </source>
</evidence>
<name>A0A1H6UEL2_9GAMM</name>
<dbReference type="OrthoDB" id="9797252at2"/>
<evidence type="ECO:0000313" key="5">
    <source>
        <dbReference type="EMBL" id="SEI86272.1"/>
    </source>
</evidence>
<dbReference type="GO" id="GO:0032259">
    <property type="term" value="P:methylation"/>
    <property type="evidence" value="ECO:0007669"/>
    <property type="project" value="UniProtKB-KW"/>
</dbReference>
<dbReference type="SUPFAM" id="SSF53335">
    <property type="entry name" value="S-adenosyl-L-methionine-dependent methyltransferases"/>
    <property type="match status" value="1"/>
</dbReference>
<evidence type="ECO:0000256" key="2">
    <source>
        <dbReference type="ARBA" id="ARBA00022603"/>
    </source>
</evidence>
<dbReference type="CDD" id="cd02440">
    <property type="entry name" value="AdoMet_MTases"/>
    <property type="match status" value="1"/>
</dbReference>
<dbReference type="GO" id="GO:0008757">
    <property type="term" value="F:S-adenosylmethionine-dependent methyltransferase activity"/>
    <property type="evidence" value="ECO:0007669"/>
    <property type="project" value="InterPro"/>
</dbReference>
<dbReference type="InterPro" id="IPR051052">
    <property type="entry name" value="Diverse_substrate_MTase"/>
</dbReference>
<dbReference type="Proteomes" id="UP000199420">
    <property type="component" value="Unassembled WGS sequence"/>
</dbReference>
<keyword evidence="3 5" id="KW-0808">Transferase</keyword>
<dbReference type="PANTHER" id="PTHR44942">
    <property type="entry name" value="METHYLTRANSF_11 DOMAIN-CONTAINING PROTEIN"/>
    <property type="match status" value="1"/>
</dbReference>
<dbReference type="Gene3D" id="3.40.50.150">
    <property type="entry name" value="Vaccinia Virus protein VP39"/>
    <property type="match status" value="1"/>
</dbReference>
<protein>
    <submittedName>
        <fullName evidence="5">Methyltransferase domain-containing protein</fullName>
    </submittedName>
</protein>
<proteinExistence type="inferred from homology"/>
<dbReference type="InterPro" id="IPR013216">
    <property type="entry name" value="Methyltransf_11"/>
</dbReference>
<evidence type="ECO:0000313" key="6">
    <source>
        <dbReference type="Proteomes" id="UP000199420"/>
    </source>
</evidence>
<evidence type="ECO:0000256" key="3">
    <source>
        <dbReference type="ARBA" id="ARBA00022679"/>
    </source>
</evidence>
<dbReference type="STRING" id="529704.SAMN02927913_1880"/>
<dbReference type="Pfam" id="PF08241">
    <property type="entry name" value="Methyltransf_11"/>
    <property type="match status" value="1"/>
</dbReference>
<comment type="similarity">
    <text evidence="1">Belongs to the methyltransferase superfamily.</text>
</comment>
<dbReference type="AlphaFoldDB" id="A0A1H6UEL2"/>
<sequence>MAAFDPTVRFSDRVADYVRHRPDYPPALLAWLQRGLGISPDWAVADVGAGTGISSRMFLEAGYRVTAVEPNEAMRAAAVERLGSNPRFQAIGGRADATDLPDASMDLVVVAQAFHWFDPAATHREFARILRAGGLAAIFWNSRSPDGTPFLDGYEALLKRYGIDYALVAERHASDAAMRAWFGQGLRGEAHFPHRQRLDFDGLLGRLLSSSYAPRPGHPNHLPMKLALRELFDSCAVDGAVSLDYDTRVFAGEVH</sequence>
<keyword evidence="6" id="KW-1185">Reference proteome</keyword>
<feature type="domain" description="Methyltransferase type 11" evidence="4">
    <location>
        <begin position="46"/>
        <end position="137"/>
    </location>
</feature>
<dbReference type="InterPro" id="IPR029063">
    <property type="entry name" value="SAM-dependent_MTases_sf"/>
</dbReference>
<evidence type="ECO:0000259" key="4">
    <source>
        <dbReference type="Pfam" id="PF08241"/>
    </source>
</evidence>
<dbReference type="RefSeq" id="WP_091336217.1">
    <property type="nucleotide sequence ID" value="NZ_FNYC01000003.1"/>
</dbReference>
<dbReference type="EMBL" id="FNYC01000003">
    <property type="protein sequence ID" value="SEI86272.1"/>
    <property type="molecule type" value="Genomic_DNA"/>
</dbReference>
<keyword evidence="2 5" id="KW-0489">Methyltransferase</keyword>
<organism evidence="5 6">
    <name type="scientific">Frateuria terrea</name>
    <dbReference type="NCBI Taxonomy" id="529704"/>
    <lineage>
        <taxon>Bacteria</taxon>
        <taxon>Pseudomonadati</taxon>
        <taxon>Pseudomonadota</taxon>
        <taxon>Gammaproteobacteria</taxon>
        <taxon>Lysobacterales</taxon>
        <taxon>Rhodanobacteraceae</taxon>
        <taxon>Frateuria</taxon>
    </lineage>
</organism>
<reference evidence="5 6" key="1">
    <citation type="submission" date="2016-10" db="EMBL/GenBank/DDBJ databases">
        <authorList>
            <person name="de Groot N.N."/>
        </authorList>
    </citation>
    <scope>NUCLEOTIDE SEQUENCE [LARGE SCALE GENOMIC DNA]</scope>
    <source>
        <strain evidence="5 6">DSM 26515</strain>
    </source>
</reference>